<gene>
    <name evidence="3" type="ORF">SAMN05216313_11888</name>
</gene>
<organism evidence="3 4">
    <name type="scientific">Enterocloster lavalensis</name>
    <dbReference type="NCBI Taxonomy" id="460384"/>
    <lineage>
        <taxon>Bacteria</taxon>
        <taxon>Bacillati</taxon>
        <taxon>Bacillota</taxon>
        <taxon>Clostridia</taxon>
        <taxon>Lachnospirales</taxon>
        <taxon>Lachnospiraceae</taxon>
        <taxon>Enterocloster</taxon>
    </lineage>
</organism>
<dbReference type="SUPFAM" id="SSF47413">
    <property type="entry name" value="lambda repressor-like DNA-binding domains"/>
    <property type="match status" value="1"/>
</dbReference>
<dbReference type="CDD" id="cd00093">
    <property type="entry name" value="HTH_XRE"/>
    <property type="match status" value="1"/>
</dbReference>
<keyword evidence="4" id="KW-1185">Reference proteome</keyword>
<proteinExistence type="predicted"/>
<dbReference type="RefSeq" id="WP_092366154.1">
    <property type="nucleotide sequence ID" value="NZ_DAINWJ010000321.1"/>
</dbReference>
<dbReference type="InterPro" id="IPR010982">
    <property type="entry name" value="Lambda_DNA-bd_dom_sf"/>
</dbReference>
<dbReference type="InterPro" id="IPR001387">
    <property type="entry name" value="Cro/C1-type_HTH"/>
</dbReference>
<dbReference type="Gene3D" id="1.10.260.40">
    <property type="entry name" value="lambda repressor-like DNA-binding domains"/>
    <property type="match status" value="1"/>
</dbReference>
<reference evidence="4" key="1">
    <citation type="submission" date="2016-10" db="EMBL/GenBank/DDBJ databases">
        <authorList>
            <person name="Varghese N."/>
            <person name="Submissions S."/>
        </authorList>
    </citation>
    <scope>NUCLEOTIDE SEQUENCE [LARGE SCALE GENOMIC DNA]</scope>
    <source>
        <strain evidence="4">NLAE-zl-G277</strain>
    </source>
</reference>
<dbReference type="PROSITE" id="PS50943">
    <property type="entry name" value="HTH_CROC1"/>
    <property type="match status" value="1"/>
</dbReference>
<dbReference type="InterPro" id="IPR050807">
    <property type="entry name" value="TransReg_Diox_bact_type"/>
</dbReference>
<dbReference type="Pfam" id="PF01381">
    <property type="entry name" value="HTH_3"/>
    <property type="match status" value="1"/>
</dbReference>
<evidence type="ECO:0000259" key="2">
    <source>
        <dbReference type="PROSITE" id="PS50943"/>
    </source>
</evidence>
<dbReference type="GO" id="GO:0003700">
    <property type="term" value="F:DNA-binding transcription factor activity"/>
    <property type="evidence" value="ECO:0007669"/>
    <property type="project" value="TreeGrafter"/>
</dbReference>
<dbReference type="SMART" id="SM00530">
    <property type="entry name" value="HTH_XRE"/>
    <property type="match status" value="1"/>
</dbReference>
<dbReference type="EMBL" id="FOIM01000018">
    <property type="protein sequence ID" value="SET89443.1"/>
    <property type="molecule type" value="Genomic_DNA"/>
</dbReference>
<keyword evidence="1" id="KW-0238">DNA-binding</keyword>
<dbReference type="PANTHER" id="PTHR46797:SF1">
    <property type="entry name" value="METHYLPHOSPHONATE SYNTHASE"/>
    <property type="match status" value="1"/>
</dbReference>
<protein>
    <submittedName>
        <fullName evidence="3">Helix-turn-helix</fullName>
    </submittedName>
</protein>
<name>A0A1I0HYS2_9FIRM</name>
<dbReference type="Proteomes" id="UP000198508">
    <property type="component" value="Unassembled WGS sequence"/>
</dbReference>
<accession>A0A1I0HYS2</accession>
<dbReference type="GeneID" id="93280132"/>
<feature type="domain" description="HTH cro/C1-type" evidence="2">
    <location>
        <begin position="34"/>
        <end position="90"/>
    </location>
</feature>
<dbReference type="GO" id="GO:0005829">
    <property type="term" value="C:cytosol"/>
    <property type="evidence" value="ECO:0007669"/>
    <property type="project" value="TreeGrafter"/>
</dbReference>
<dbReference type="GO" id="GO:0003677">
    <property type="term" value="F:DNA binding"/>
    <property type="evidence" value="ECO:0007669"/>
    <property type="project" value="UniProtKB-KW"/>
</dbReference>
<evidence type="ECO:0000313" key="3">
    <source>
        <dbReference type="EMBL" id="SET89443.1"/>
    </source>
</evidence>
<evidence type="ECO:0000313" key="4">
    <source>
        <dbReference type="Proteomes" id="UP000198508"/>
    </source>
</evidence>
<evidence type="ECO:0000256" key="1">
    <source>
        <dbReference type="ARBA" id="ARBA00023125"/>
    </source>
</evidence>
<dbReference type="STRING" id="460384.SAMN05216313_11888"/>
<dbReference type="AlphaFoldDB" id="A0A1I0HYS2"/>
<sequence>MKTLNEFMAEQLKNPEFREEYDKIQPELDVIRALVEARISQNLTQKELAARTGIDQADISKLENGSRNPSLNLLKRLADGMGMVLRIEFVPKRK</sequence>
<dbReference type="PANTHER" id="PTHR46797">
    <property type="entry name" value="HTH-TYPE TRANSCRIPTIONAL REGULATOR"/>
    <property type="match status" value="1"/>
</dbReference>